<accession>A0A1A9QDN1</accession>
<evidence type="ECO:0000313" key="1">
    <source>
        <dbReference type="EMBL" id="OAL10573.1"/>
    </source>
</evidence>
<gene>
    <name evidence="1" type="ORF">A6V39_00715</name>
</gene>
<dbReference type="RefSeq" id="WP_187149808.1">
    <property type="nucleotide sequence ID" value="NZ_LWUJ01000010.1"/>
</dbReference>
<reference evidence="2" key="1">
    <citation type="submission" date="2016-04" db="EMBL/GenBank/DDBJ databases">
        <authorList>
            <person name="Quiroz-Castaneda R.E."/>
            <person name="Martinez-Ocampo F."/>
        </authorList>
    </citation>
    <scope>NUCLEOTIDE SEQUENCE [LARGE SCALE GENOMIC DNA]</scope>
    <source>
        <strain evidence="2">INIFAP01</strain>
    </source>
</reference>
<comment type="caution">
    <text evidence="1">The sequence shown here is derived from an EMBL/GenBank/DDBJ whole genome shotgun (WGS) entry which is preliminary data.</text>
</comment>
<evidence type="ECO:0000313" key="2">
    <source>
        <dbReference type="Proteomes" id="UP000077623"/>
    </source>
</evidence>
<sequence>MNHLAKAGIATLSAGAIGSAGYGGYVYFSKDSFASKLGISLLNLTGDSNEATWGERFKEFNSTTTGLDPSLNKTSIKKWKDLQKWCNDNKNNSFNKGDQKFQNFESFCTWKIGDKITSNIPKDAGPEVDVWKTAHTQLKTRSQGKTLSEKLQTVLTTEAGTDKADQKAMHKWCTDAYKNTWRGNNDETFKEASEYCKS</sequence>
<dbReference type="AlphaFoldDB" id="A0A1A9QDN1"/>
<keyword evidence="2" id="KW-1185">Reference proteome</keyword>
<proteinExistence type="predicted"/>
<protein>
    <submittedName>
        <fullName evidence="1">Uncharacterized protein</fullName>
    </submittedName>
</protein>
<organism evidence="1 2">
    <name type="scientific">Candidatus Mycoplasma haematobovis</name>
    <dbReference type="NCBI Taxonomy" id="432608"/>
    <lineage>
        <taxon>Bacteria</taxon>
        <taxon>Bacillati</taxon>
        <taxon>Mycoplasmatota</taxon>
        <taxon>Mollicutes</taxon>
        <taxon>Mycoplasmataceae</taxon>
        <taxon>Mycoplasma</taxon>
    </lineage>
</organism>
<dbReference type="Proteomes" id="UP000077623">
    <property type="component" value="Unassembled WGS sequence"/>
</dbReference>
<dbReference type="EMBL" id="LWUJ01000010">
    <property type="protein sequence ID" value="OAL10573.1"/>
    <property type="molecule type" value="Genomic_DNA"/>
</dbReference>
<dbReference type="STRING" id="432608.A6V39_00715"/>
<name>A0A1A9QDN1_9MOLU</name>